<dbReference type="Pfam" id="PF00578">
    <property type="entry name" value="AhpC-TSA"/>
    <property type="match status" value="1"/>
</dbReference>
<sequence>MKIISQIIFHNSERLQTVKIGMKKTVCFLIIITLFISCKQVSKQKENPETPSAASIEAPITTSLYEDLEGNPISLSDYKGKKILLNFWATWCKPCLAEMPSLLKSQTILEKENFVFLLVSDQLVKKISNFKEKNDYNFNYIRTTAALSQLNIYALPTTFIYNEQGEKVDEITGAVEWDSDPIITKLKSIQ</sequence>
<dbReference type="AlphaFoldDB" id="A0A918IM55"/>
<name>A0A918IM55_9FLAO</name>
<feature type="domain" description="Thioredoxin" evidence="1">
    <location>
        <begin position="52"/>
        <end position="190"/>
    </location>
</feature>
<keyword evidence="3" id="KW-1185">Reference proteome</keyword>
<dbReference type="PROSITE" id="PS51352">
    <property type="entry name" value="THIOREDOXIN_2"/>
    <property type="match status" value="1"/>
</dbReference>
<dbReference type="InterPro" id="IPR000866">
    <property type="entry name" value="AhpC/TSA"/>
</dbReference>
<organism evidence="2 3">
    <name type="scientific">Arenibacter certesii</name>
    <dbReference type="NCBI Taxonomy" id="228955"/>
    <lineage>
        <taxon>Bacteria</taxon>
        <taxon>Pseudomonadati</taxon>
        <taxon>Bacteroidota</taxon>
        <taxon>Flavobacteriia</taxon>
        <taxon>Flavobacteriales</taxon>
        <taxon>Flavobacteriaceae</taxon>
        <taxon>Arenibacter</taxon>
    </lineage>
</organism>
<evidence type="ECO:0000259" key="1">
    <source>
        <dbReference type="PROSITE" id="PS51352"/>
    </source>
</evidence>
<dbReference type="InterPro" id="IPR013766">
    <property type="entry name" value="Thioredoxin_domain"/>
</dbReference>
<gene>
    <name evidence="2" type="ORF">GCM10007383_02620</name>
</gene>
<dbReference type="PANTHER" id="PTHR42852:SF17">
    <property type="entry name" value="THIOREDOXIN-LIKE PROTEIN HI_1115"/>
    <property type="match status" value="1"/>
</dbReference>
<evidence type="ECO:0000313" key="2">
    <source>
        <dbReference type="EMBL" id="GGW22418.1"/>
    </source>
</evidence>
<dbReference type="SUPFAM" id="SSF52833">
    <property type="entry name" value="Thioredoxin-like"/>
    <property type="match status" value="1"/>
</dbReference>
<comment type="caution">
    <text evidence="2">The sequence shown here is derived from an EMBL/GenBank/DDBJ whole genome shotgun (WGS) entry which is preliminary data.</text>
</comment>
<dbReference type="GO" id="GO:0016209">
    <property type="term" value="F:antioxidant activity"/>
    <property type="evidence" value="ECO:0007669"/>
    <property type="project" value="InterPro"/>
</dbReference>
<reference evidence="2" key="1">
    <citation type="journal article" date="2014" name="Int. J. Syst. Evol. Microbiol.">
        <title>Complete genome sequence of Corynebacterium casei LMG S-19264T (=DSM 44701T), isolated from a smear-ripened cheese.</title>
        <authorList>
            <consortium name="US DOE Joint Genome Institute (JGI-PGF)"/>
            <person name="Walter F."/>
            <person name="Albersmeier A."/>
            <person name="Kalinowski J."/>
            <person name="Ruckert C."/>
        </authorList>
    </citation>
    <scope>NUCLEOTIDE SEQUENCE</scope>
    <source>
        <strain evidence="2">KCTC 12113</strain>
    </source>
</reference>
<evidence type="ECO:0000313" key="3">
    <source>
        <dbReference type="Proteomes" id="UP000634668"/>
    </source>
</evidence>
<accession>A0A918IM55</accession>
<protein>
    <recommendedName>
        <fullName evidence="1">Thioredoxin domain-containing protein</fullName>
    </recommendedName>
</protein>
<dbReference type="InterPro" id="IPR036249">
    <property type="entry name" value="Thioredoxin-like_sf"/>
</dbReference>
<dbReference type="Gene3D" id="3.40.30.10">
    <property type="entry name" value="Glutaredoxin"/>
    <property type="match status" value="1"/>
</dbReference>
<proteinExistence type="predicted"/>
<reference evidence="2" key="2">
    <citation type="submission" date="2020-09" db="EMBL/GenBank/DDBJ databases">
        <authorList>
            <person name="Sun Q."/>
            <person name="Kim S."/>
        </authorList>
    </citation>
    <scope>NUCLEOTIDE SEQUENCE</scope>
    <source>
        <strain evidence="2">KCTC 12113</strain>
    </source>
</reference>
<dbReference type="GO" id="GO:0016491">
    <property type="term" value="F:oxidoreductase activity"/>
    <property type="evidence" value="ECO:0007669"/>
    <property type="project" value="InterPro"/>
</dbReference>
<dbReference type="Proteomes" id="UP000634668">
    <property type="component" value="Unassembled WGS sequence"/>
</dbReference>
<dbReference type="EMBL" id="BMWP01000001">
    <property type="protein sequence ID" value="GGW22418.1"/>
    <property type="molecule type" value="Genomic_DNA"/>
</dbReference>
<dbReference type="InterPro" id="IPR050553">
    <property type="entry name" value="Thioredoxin_ResA/DsbE_sf"/>
</dbReference>
<dbReference type="CDD" id="cd02966">
    <property type="entry name" value="TlpA_like_family"/>
    <property type="match status" value="1"/>
</dbReference>
<dbReference type="PANTHER" id="PTHR42852">
    <property type="entry name" value="THIOL:DISULFIDE INTERCHANGE PROTEIN DSBE"/>
    <property type="match status" value="1"/>
</dbReference>